<dbReference type="InterPro" id="IPR020560">
    <property type="entry name" value="PRibGlycinamide_synth_C-dom"/>
</dbReference>
<feature type="non-terminal residue" evidence="11">
    <location>
        <position position="411"/>
    </location>
</feature>
<dbReference type="Gene3D" id="3.30.470.20">
    <property type="entry name" value="ATP-grasp fold, B domain"/>
    <property type="match status" value="1"/>
</dbReference>
<dbReference type="InterPro" id="IPR037123">
    <property type="entry name" value="PRibGlycinamide_synth_C_sf"/>
</dbReference>
<organism evidence="11">
    <name type="scientific">marine metagenome</name>
    <dbReference type="NCBI Taxonomy" id="408172"/>
    <lineage>
        <taxon>unclassified sequences</taxon>
        <taxon>metagenomes</taxon>
        <taxon>ecological metagenomes</taxon>
    </lineage>
</organism>
<evidence type="ECO:0000256" key="7">
    <source>
        <dbReference type="ARBA" id="ARBA00038345"/>
    </source>
</evidence>
<dbReference type="FunFam" id="3.30.1490.20:FF:000006">
    <property type="entry name" value="phosphoribosylamine--glycine ligase, chloroplastic-like"/>
    <property type="match status" value="1"/>
</dbReference>
<dbReference type="UniPathway" id="UPA00074">
    <property type="reaction ID" value="UER00125"/>
</dbReference>
<protein>
    <recommendedName>
        <fullName evidence="2">phosphoribosylamine--glycine ligase</fullName>
        <ecNumber evidence="2">6.3.4.13</ecNumber>
    </recommendedName>
    <alternativeName>
        <fullName evidence="8">Glycinamide ribonucleotide synthetase</fullName>
    </alternativeName>
    <alternativeName>
        <fullName evidence="9">Phosphoribosylglycinamide synthetase</fullName>
    </alternativeName>
</protein>
<gene>
    <name evidence="11" type="ORF">METZ01_LOCUS128746</name>
</gene>
<dbReference type="InterPro" id="IPR020561">
    <property type="entry name" value="PRibGlycinamid_synth_ATP-grasp"/>
</dbReference>
<keyword evidence="5" id="KW-0658">Purine biosynthesis</keyword>
<dbReference type="PROSITE" id="PS50975">
    <property type="entry name" value="ATP_GRASP"/>
    <property type="match status" value="1"/>
</dbReference>
<dbReference type="PANTHER" id="PTHR43472:SF1">
    <property type="entry name" value="PHOSPHORIBOSYLAMINE--GLYCINE LIGASE, CHLOROPLASTIC"/>
    <property type="match status" value="1"/>
</dbReference>
<dbReference type="EMBL" id="UINC01018137">
    <property type="protein sequence ID" value="SVA75892.1"/>
    <property type="molecule type" value="Genomic_DNA"/>
</dbReference>
<evidence type="ECO:0000259" key="10">
    <source>
        <dbReference type="PROSITE" id="PS50975"/>
    </source>
</evidence>
<proteinExistence type="inferred from homology"/>
<keyword evidence="4" id="KW-0547">Nucleotide-binding</keyword>
<evidence type="ECO:0000256" key="6">
    <source>
        <dbReference type="ARBA" id="ARBA00022840"/>
    </source>
</evidence>
<dbReference type="AlphaFoldDB" id="A0A381YH02"/>
<dbReference type="Gene3D" id="3.90.600.10">
    <property type="entry name" value="Phosphoribosylglycinamide synthetase, C-terminal domain"/>
    <property type="match status" value="1"/>
</dbReference>
<keyword evidence="6" id="KW-0067">ATP-binding</keyword>
<evidence type="ECO:0000256" key="3">
    <source>
        <dbReference type="ARBA" id="ARBA00022598"/>
    </source>
</evidence>
<dbReference type="Pfam" id="PF02844">
    <property type="entry name" value="GARS_N"/>
    <property type="match status" value="1"/>
</dbReference>
<dbReference type="SUPFAM" id="SSF56059">
    <property type="entry name" value="Glutathione synthetase ATP-binding domain-like"/>
    <property type="match status" value="1"/>
</dbReference>
<evidence type="ECO:0000256" key="9">
    <source>
        <dbReference type="ARBA" id="ARBA00042864"/>
    </source>
</evidence>
<dbReference type="PANTHER" id="PTHR43472">
    <property type="entry name" value="PHOSPHORIBOSYLAMINE--GLYCINE LIGASE"/>
    <property type="match status" value="1"/>
</dbReference>
<dbReference type="Gene3D" id="3.40.50.20">
    <property type="match status" value="1"/>
</dbReference>
<dbReference type="EC" id="6.3.4.13" evidence="2"/>
<dbReference type="Gene3D" id="3.30.1490.20">
    <property type="entry name" value="ATP-grasp fold, A domain"/>
    <property type="match status" value="1"/>
</dbReference>
<evidence type="ECO:0000256" key="5">
    <source>
        <dbReference type="ARBA" id="ARBA00022755"/>
    </source>
</evidence>
<dbReference type="InterPro" id="IPR013815">
    <property type="entry name" value="ATP_grasp_subdomain_1"/>
</dbReference>
<comment type="similarity">
    <text evidence="7">Belongs to the GARS family.</text>
</comment>
<dbReference type="FunFam" id="3.30.470.20:FF:000031">
    <property type="entry name" value="Phosphoribosylamine--glycine ligase"/>
    <property type="match status" value="1"/>
</dbReference>
<name>A0A381YH02_9ZZZZ</name>
<dbReference type="InterPro" id="IPR016185">
    <property type="entry name" value="PreATP-grasp_dom_sf"/>
</dbReference>
<comment type="pathway">
    <text evidence="1">Purine metabolism; IMP biosynthesis via de novo pathway; N(1)-(5-phospho-D-ribosyl)glycinamide from 5-phospho-alpha-D-ribose 1-diphosphate: step 2/2.</text>
</comment>
<dbReference type="InterPro" id="IPR011054">
    <property type="entry name" value="Rudment_hybrid_motif"/>
</dbReference>
<feature type="domain" description="ATP-grasp" evidence="10">
    <location>
        <begin position="95"/>
        <end position="302"/>
    </location>
</feature>
<dbReference type="HAMAP" id="MF_00138">
    <property type="entry name" value="GARS"/>
    <property type="match status" value="1"/>
</dbReference>
<dbReference type="GO" id="GO:0005524">
    <property type="term" value="F:ATP binding"/>
    <property type="evidence" value="ECO:0007669"/>
    <property type="project" value="UniProtKB-KW"/>
</dbReference>
<evidence type="ECO:0000256" key="2">
    <source>
        <dbReference type="ARBA" id="ARBA00013255"/>
    </source>
</evidence>
<accession>A0A381YH02</accession>
<feature type="non-terminal residue" evidence="11">
    <location>
        <position position="1"/>
    </location>
</feature>
<dbReference type="InterPro" id="IPR020562">
    <property type="entry name" value="PRibGlycinamide_synth_N"/>
</dbReference>
<reference evidence="11" key="1">
    <citation type="submission" date="2018-05" db="EMBL/GenBank/DDBJ databases">
        <authorList>
            <person name="Lanie J.A."/>
            <person name="Ng W.-L."/>
            <person name="Kazmierczak K.M."/>
            <person name="Andrzejewski T.M."/>
            <person name="Davidsen T.M."/>
            <person name="Wayne K.J."/>
            <person name="Tettelin H."/>
            <person name="Glass J.I."/>
            <person name="Rusch D."/>
            <person name="Podicherti R."/>
            <person name="Tsui H.-C.T."/>
            <person name="Winkler M.E."/>
        </authorList>
    </citation>
    <scope>NUCLEOTIDE SEQUENCE</scope>
</reference>
<sequence length="411" mass="44766">LSWKLAQSNHVEIVFVAPGNAGTAMEDKLINLDIKATEIQRLADFTQKESIDLVVVGPEDPLVAGIVDYFTTIGIKCFGPTSAAAQLEGSKTFAKEFMEKYKIPTATFTSFSNPNNAKASLQNATYPIVIKADGLAAGKGVVIAENKNDAEKTVDELMTDQKFGTAGQSIVIEEFLEGEEVSFIAMVDGPNILPLATSQDHKAIRDGDIGLNTGGMGAYSPAPFVNEELNQKIMDQVILPTVAGMISEGVPYRGFLYAGLMISKHNEPKVLEYNCRFGDPETQPIMMRLTSDLFEMIESCFDGTIASQSIEWDQRPALGVIMASSGYPETYTTGFRINGIDEMDSLNPDIKIFHSGTTIDNNQVITHGGRVLCVTALGNNIKESKKQAYKAVKNITWGSEYYRKDIGDKAI</sequence>
<dbReference type="NCBIfam" id="TIGR00877">
    <property type="entry name" value="purD"/>
    <property type="match status" value="1"/>
</dbReference>
<dbReference type="FunFam" id="3.90.600.10:FF:000001">
    <property type="entry name" value="Trifunctional purine biosynthetic protein adenosine-3"/>
    <property type="match status" value="1"/>
</dbReference>
<dbReference type="SUPFAM" id="SSF52440">
    <property type="entry name" value="PreATP-grasp domain"/>
    <property type="match status" value="1"/>
</dbReference>
<keyword evidence="3" id="KW-0436">Ligase</keyword>
<evidence type="ECO:0000256" key="8">
    <source>
        <dbReference type="ARBA" id="ARBA00042242"/>
    </source>
</evidence>
<dbReference type="Pfam" id="PF01071">
    <property type="entry name" value="GARS_A"/>
    <property type="match status" value="1"/>
</dbReference>
<dbReference type="Pfam" id="PF02843">
    <property type="entry name" value="GARS_C"/>
    <property type="match status" value="1"/>
</dbReference>
<dbReference type="GO" id="GO:0006189">
    <property type="term" value="P:'de novo' IMP biosynthetic process"/>
    <property type="evidence" value="ECO:0007669"/>
    <property type="project" value="UniProtKB-UniPathway"/>
</dbReference>
<dbReference type="SUPFAM" id="SSF51246">
    <property type="entry name" value="Rudiment single hybrid motif"/>
    <property type="match status" value="1"/>
</dbReference>
<dbReference type="GO" id="GO:0046872">
    <property type="term" value="F:metal ion binding"/>
    <property type="evidence" value="ECO:0007669"/>
    <property type="project" value="InterPro"/>
</dbReference>
<dbReference type="SMART" id="SM01210">
    <property type="entry name" value="GARS_C"/>
    <property type="match status" value="1"/>
</dbReference>
<evidence type="ECO:0000256" key="1">
    <source>
        <dbReference type="ARBA" id="ARBA00005174"/>
    </source>
</evidence>
<dbReference type="SMART" id="SM01209">
    <property type="entry name" value="GARS_A"/>
    <property type="match status" value="1"/>
</dbReference>
<dbReference type="InterPro" id="IPR011761">
    <property type="entry name" value="ATP-grasp"/>
</dbReference>
<dbReference type="GO" id="GO:0004637">
    <property type="term" value="F:phosphoribosylamine-glycine ligase activity"/>
    <property type="evidence" value="ECO:0007669"/>
    <property type="project" value="UniProtKB-EC"/>
</dbReference>
<dbReference type="InterPro" id="IPR000115">
    <property type="entry name" value="PRibGlycinamide_synth"/>
</dbReference>
<evidence type="ECO:0000313" key="11">
    <source>
        <dbReference type="EMBL" id="SVA75892.1"/>
    </source>
</evidence>
<evidence type="ECO:0000256" key="4">
    <source>
        <dbReference type="ARBA" id="ARBA00022741"/>
    </source>
</evidence>
<dbReference type="InterPro" id="IPR020559">
    <property type="entry name" value="PRibGlycinamide_synth_CS"/>
</dbReference>
<dbReference type="PROSITE" id="PS00184">
    <property type="entry name" value="GARS"/>
    <property type="match status" value="1"/>
</dbReference>
<dbReference type="GO" id="GO:0009113">
    <property type="term" value="P:purine nucleobase biosynthetic process"/>
    <property type="evidence" value="ECO:0007669"/>
    <property type="project" value="InterPro"/>
</dbReference>